<sequence length="132" mass="14790">MSVSIGDKIEDFKVLTLLGKGSFACVYRAKSVNTGLEVAIKMIDKKAMHKSGMVQRVSNEVEIQCRLKHPSILELYNYFEDSNYVYLVLEMVLSPKSVKNKPCAFLCAYFEPKLVACLPAFGTMTPIVRAET</sequence>
<evidence type="ECO:0000256" key="1">
    <source>
        <dbReference type="ARBA" id="ARBA00012513"/>
    </source>
</evidence>
<evidence type="ECO:0000256" key="3">
    <source>
        <dbReference type="ARBA" id="ARBA00022679"/>
    </source>
</evidence>
<evidence type="ECO:0000256" key="10">
    <source>
        <dbReference type="PROSITE-ProRule" id="PRU10141"/>
    </source>
</evidence>
<protein>
    <recommendedName>
        <fullName evidence="1">non-specific serine/threonine protein kinase</fullName>
        <ecNumber evidence="1">2.7.11.1</ecNumber>
    </recommendedName>
</protein>
<keyword evidence="13" id="KW-1185">Reference proteome</keyword>
<comment type="catalytic activity">
    <reaction evidence="8">
        <text>L-seryl-[protein] + ATP = O-phospho-L-seryl-[protein] + ADP + H(+)</text>
        <dbReference type="Rhea" id="RHEA:17989"/>
        <dbReference type="Rhea" id="RHEA-COMP:9863"/>
        <dbReference type="Rhea" id="RHEA-COMP:11604"/>
        <dbReference type="ChEBI" id="CHEBI:15378"/>
        <dbReference type="ChEBI" id="CHEBI:29999"/>
        <dbReference type="ChEBI" id="CHEBI:30616"/>
        <dbReference type="ChEBI" id="CHEBI:83421"/>
        <dbReference type="ChEBI" id="CHEBI:456216"/>
        <dbReference type="EC" id="2.7.11.1"/>
    </reaction>
</comment>
<keyword evidence="3" id="KW-0808">Transferase</keyword>
<gene>
    <name evidence="12" type="primary">plk4</name>
</gene>
<evidence type="ECO:0000256" key="8">
    <source>
        <dbReference type="ARBA" id="ARBA00048679"/>
    </source>
</evidence>
<evidence type="ECO:0000313" key="12">
    <source>
        <dbReference type="Ensembl" id="ENSOMYP00000090829.1"/>
    </source>
</evidence>
<dbReference type="GO" id="GO:0005524">
    <property type="term" value="F:ATP binding"/>
    <property type="evidence" value="ECO:0007669"/>
    <property type="project" value="UniProtKB-UniRule"/>
</dbReference>
<evidence type="ECO:0000256" key="7">
    <source>
        <dbReference type="ARBA" id="ARBA00047899"/>
    </source>
</evidence>
<dbReference type="PROSITE" id="PS50011">
    <property type="entry name" value="PROTEIN_KINASE_DOM"/>
    <property type="match status" value="1"/>
</dbReference>
<keyword evidence="4 9" id="KW-0547">Nucleotide-binding</keyword>
<dbReference type="InterPro" id="IPR011009">
    <property type="entry name" value="Kinase-like_dom_sf"/>
</dbReference>
<name>A0A8C7U0Y8_ONCMY</name>
<keyword evidence="6 9" id="KW-0067">ATP-binding</keyword>
<evidence type="ECO:0000256" key="9">
    <source>
        <dbReference type="PIRSR" id="PIRSR630616-2"/>
    </source>
</evidence>
<organism evidence="12 13">
    <name type="scientific">Oncorhynchus mykiss</name>
    <name type="common">Rainbow trout</name>
    <name type="synonym">Salmo gairdneri</name>
    <dbReference type="NCBI Taxonomy" id="8022"/>
    <lineage>
        <taxon>Eukaryota</taxon>
        <taxon>Metazoa</taxon>
        <taxon>Chordata</taxon>
        <taxon>Craniata</taxon>
        <taxon>Vertebrata</taxon>
        <taxon>Euteleostomi</taxon>
        <taxon>Actinopterygii</taxon>
        <taxon>Neopterygii</taxon>
        <taxon>Teleostei</taxon>
        <taxon>Protacanthopterygii</taxon>
        <taxon>Salmoniformes</taxon>
        <taxon>Salmonidae</taxon>
        <taxon>Salmoninae</taxon>
        <taxon>Oncorhynchus</taxon>
    </lineage>
</organism>
<keyword evidence="2" id="KW-0723">Serine/threonine-protein kinase</keyword>
<evidence type="ECO:0000313" key="13">
    <source>
        <dbReference type="Proteomes" id="UP000694395"/>
    </source>
</evidence>
<feature type="binding site" evidence="9 10">
    <location>
        <position position="41"/>
    </location>
    <ligand>
        <name>ATP</name>
        <dbReference type="ChEBI" id="CHEBI:30616"/>
    </ligand>
</feature>
<proteinExistence type="predicted"/>
<dbReference type="InterPro" id="IPR000719">
    <property type="entry name" value="Prot_kinase_dom"/>
</dbReference>
<reference evidence="12" key="2">
    <citation type="submission" date="2025-08" db="UniProtKB">
        <authorList>
            <consortium name="Ensembl"/>
        </authorList>
    </citation>
    <scope>IDENTIFICATION</scope>
</reference>
<dbReference type="InterPro" id="IPR017441">
    <property type="entry name" value="Protein_kinase_ATP_BS"/>
</dbReference>
<dbReference type="Gene3D" id="3.30.200.20">
    <property type="entry name" value="Phosphorylase Kinase, domain 1"/>
    <property type="match status" value="1"/>
</dbReference>
<dbReference type="SUPFAM" id="SSF56112">
    <property type="entry name" value="Protein kinase-like (PK-like)"/>
    <property type="match status" value="1"/>
</dbReference>
<evidence type="ECO:0000256" key="4">
    <source>
        <dbReference type="ARBA" id="ARBA00022741"/>
    </source>
</evidence>
<dbReference type="EC" id="2.7.11.1" evidence="1"/>
<dbReference type="AlphaFoldDB" id="A0A8C7U0Y8"/>
<evidence type="ECO:0000256" key="5">
    <source>
        <dbReference type="ARBA" id="ARBA00022777"/>
    </source>
</evidence>
<dbReference type="Pfam" id="PF00069">
    <property type="entry name" value="Pkinase"/>
    <property type="match status" value="1"/>
</dbReference>
<comment type="catalytic activity">
    <reaction evidence="7">
        <text>L-threonyl-[protein] + ATP = O-phospho-L-threonyl-[protein] + ADP + H(+)</text>
        <dbReference type="Rhea" id="RHEA:46608"/>
        <dbReference type="Rhea" id="RHEA-COMP:11060"/>
        <dbReference type="Rhea" id="RHEA-COMP:11605"/>
        <dbReference type="ChEBI" id="CHEBI:15378"/>
        <dbReference type="ChEBI" id="CHEBI:30013"/>
        <dbReference type="ChEBI" id="CHEBI:30616"/>
        <dbReference type="ChEBI" id="CHEBI:61977"/>
        <dbReference type="ChEBI" id="CHEBI:456216"/>
        <dbReference type="EC" id="2.7.11.1"/>
    </reaction>
</comment>
<dbReference type="InterPro" id="IPR030616">
    <property type="entry name" value="Aur-like"/>
</dbReference>
<dbReference type="Ensembl" id="ENSOMYT00000098880.2">
    <property type="protein sequence ID" value="ENSOMYP00000090829.1"/>
    <property type="gene ID" value="ENSOMYG00000041771.2"/>
</dbReference>
<feature type="domain" description="Protein kinase" evidence="11">
    <location>
        <begin position="12"/>
        <end position="132"/>
    </location>
</feature>
<accession>A0A8C7U0Y8</accession>
<dbReference type="GO" id="GO:0004674">
    <property type="term" value="F:protein serine/threonine kinase activity"/>
    <property type="evidence" value="ECO:0007669"/>
    <property type="project" value="UniProtKB-KW"/>
</dbReference>
<evidence type="ECO:0000256" key="2">
    <source>
        <dbReference type="ARBA" id="ARBA00022527"/>
    </source>
</evidence>
<dbReference type="PANTHER" id="PTHR24350">
    <property type="entry name" value="SERINE/THREONINE-PROTEIN KINASE IAL-RELATED"/>
    <property type="match status" value="1"/>
</dbReference>
<reference evidence="12" key="3">
    <citation type="submission" date="2025-09" db="UniProtKB">
        <authorList>
            <consortium name="Ensembl"/>
        </authorList>
    </citation>
    <scope>IDENTIFICATION</scope>
</reference>
<keyword evidence="5" id="KW-0418">Kinase</keyword>
<evidence type="ECO:0000259" key="11">
    <source>
        <dbReference type="PROSITE" id="PS50011"/>
    </source>
</evidence>
<dbReference type="PROSITE" id="PS00107">
    <property type="entry name" value="PROTEIN_KINASE_ATP"/>
    <property type="match status" value="1"/>
</dbReference>
<reference evidence="12" key="1">
    <citation type="submission" date="2020-07" db="EMBL/GenBank/DDBJ databases">
        <title>A long reads based de novo assembly of the rainbow trout Arlee double haploid line genome.</title>
        <authorList>
            <person name="Gao G."/>
            <person name="Palti Y."/>
        </authorList>
    </citation>
    <scope>NUCLEOTIDE SEQUENCE [LARGE SCALE GENOMIC DNA]</scope>
</reference>
<dbReference type="Proteomes" id="UP000694395">
    <property type="component" value="Chromosome 19"/>
</dbReference>
<dbReference type="GeneTree" id="ENSGT00940000156316"/>
<dbReference type="FunFam" id="3.30.200.20:FF:000221">
    <property type="entry name" value="Putative serine/threonine-protein kinase PLK4"/>
    <property type="match status" value="1"/>
</dbReference>
<evidence type="ECO:0000256" key="6">
    <source>
        <dbReference type="ARBA" id="ARBA00022840"/>
    </source>
</evidence>